<comment type="caution">
    <text evidence="3">The sequence shown here is derived from an EMBL/GenBank/DDBJ whole genome shotgun (WGS) entry which is preliminary data.</text>
</comment>
<dbReference type="PANTHER" id="PTHR35711:SF1">
    <property type="entry name" value="ECTODERMAL, ISOFORM F"/>
    <property type="match status" value="1"/>
</dbReference>
<feature type="region of interest" description="Disordered" evidence="2">
    <location>
        <begin position="839"/>
        <end position="905"/>
    </location>
</feature>
<feature type="compositionally biased region" description="Polar residues" evidence="2">
    <location>
        <begin position="293"/>
        <end position="318"/>
    </location>
</feature>
<accession>A0A8J4PRF8</accession>
<dbReference type="Proteomes" id="UP000695562">
    <property type="component" value="Unassembled WGS sequence"/>
</dbReference>
<reference evidence="3" key="1">
    <citation type="submission" date="2020-01" db="EMBL/GenBank/DDBJ databases">
        <title>Development of genomics and gene disruption for Polysphondylium violaceum indicates a role for the polyketide synthase stlB in stalk morphogenesis.</title>
        <authorList>
            <person name="Narita B."/>
            <person name="Kawabe Y."/>
            <person name="Kin K."/>
            <person name="Saito T."/>
            <person name="Gibbs R."/>
            <person name="Kuspa A."/>
            <person name="Muzny D."/>
            <person name="Queller D."/>
            <person name="Richards S."/>
            <person name="Strassman J."/>
            <person name="Sucgang R."/>
            <person name="Worley K."/>
            <person name="Schaap P."/>
        </authorList>
    </citation>
    <scope>NUCLEOTIDE SEQUENCE</scope>
    <source>
        <strain evidence="3">QSvi11</strain>
    </source>
</reference>
<name>A0A8J4PRF8_9MYCE</name>
<dbReference type="OrthoDB" id="21451at2759"/>
<keyword evidence="4" id="KW-1185">Reference proteome</keyword>
<feature type="compositionally biased region" description="Acidic residues" evidence="2">
    <location>
        <begin position="648"/>
        <end position="671"/>
    </location>
</feature>
<feature type="repeat" description="Filamin" evidence="1">
    <location>
        <begin position="525"/>
        <end position="586"/>
    </location>
</feature>
<feature type="region of interest" description="Disordered" evidence="2">
    <location>
        <begin position="283"/>
        <end position="364"/>
    </location>
</feature>
<dbReference type="AlphaFoldDB" id="A0A8J4PRF8"/>
<feature type="region of interest" description="Disordered" evidence="2">
    <location>
        <begin position="586"/>
        <end position="622"/>
    </location>
</feature>
<feature type="region of interest" description="Disordered" evidence="2">
    <location>
        <begin position="640"/>
        <end position="697"/>
    </location>
</feature>
<feature type="compositionally biased region" description="Low complexity" evidence="2">
    <location>
        <begin position="675"/>
        <end position="690"/>
    </location>
</feature>
<dbReference type="PROSITE" id="PS50194">
    <property type="entry name" value="FILAMIN_REPEAT"/>
    <property type="match status" value="1"/>
</dbReference>
<dbReference type="InterPro" id="IPR013783">
    <property type="entry name" value="Ig-like_fold"/>
</dbReference>
<feature type="region of interest" description="Disordered" evidence="2">
    <location>
        <begin position="399"/>
        <end position="470"/>
    </location>
</feature>
<dbReference type="InterPro" id="IPR017868">
    <property type="entry name" value="Filamin/ABP280_repeat-like"/>
</dbReference>
<sequence>MEEVYDVFKYIHTIFNYLIISLNSLNLDKELCDSLLDTNARVANIYKQQCLQSDVIQLLNDVLESTPTLMYSLALKTLLTKLLKRKKTEFTSSSNNDAFYSLFKYNLDFLIKLISVIQMLVIREHQTIESDNNIQPTVLWIGISTTQQGSLVQFNRVKLVVKLGIQEACQYITMNSNSSNSGSDDNEASKDSSISLSSAYFRIIIDTDIDIESIYELVNWLKENNISIPICVLVRSNIYEKKPLEYLKLWNFQQHNSNIILSSSPLQYQYFITSMSYRSKLKANTTTTTTTTASSTKSLPSNRYIQDQYKDSQSSLENDNNDDQQDKTSDQDLTDEDSSQHYSPYQFKSKKESRSNNKSSNVETTTVLDQASAGVVVQEQSMDNINLSRSSNRFMTIKNLGKNTPTKSSSEGNSINGNNVTPVKQRFSLGSSTASTPTTPISPNMAQPTSPVSPTNNSTGKATSNDPSLQRIEAKTTTFTHSKEVTVQTGTVGSTYINIRDALDNPVNTNTTSSQSSGYGPIPTDPIAITMLSPIGSLNPTTPTYAYVVGPGVIGISFFPTAHGTYILTALINGAHIKNSPLMFHANHNGKGSESKLKKKRKLSSTPPAPKTNTLAPPLTNLRVDSADDFDSFIDNLVEKKPKLDLQPDPEETDNEESEYEDEEDEEDEDNKMDTNQSNGNSNNNSTTNGPTRGLSNIYNNNNKIEIKITKEASSGGLFKNIILNQQLKRSGSSITTHVYNNTNNNNNNNNNNIATEEMEATLIISSNDDGDGDGATQSISPTLKIESAPSSLKQGDKNLTEEIEATQVDDDDSQVSATVPVEIDKQLLEQDTELILTSKTNSTFHSNTDGTPPKSDSSRTPSKTIIIDKQVGSKSKIMMMHNPDEYDDDYSQEPTQIIVSPQEQ</sequence>
<evidence type="ECO:0000256" key="2">
    <source>
        <dbReference type="SAM" id="MobiDB-lite"/>
    </source>
</evidence>
<evidence type="ECO:0000313" key="4">
    <source>
        <dbReference type="Proteomes" id="UP000695562"/>
    </source>
</evidence>
<evidence type="ECO:0000313" key="3">
    <source>
        <dbReference type="EMBL" id="KAF2072918.1"/>
    </source>
</evidence>
<dbReference type="SUPFAM" id="SSF81296">
    <property type="entry name" value="E set domains"/>
    <property type="match status" value="1"/>
</dbReference>
<dbReference type="EMBL" id="AJWJ01000239">
    <property type="protein sequence ID" value="KAF2072918.1"/>
    <property type="molecule type" value="Genomic_DNA"/>
</dbReference>
<dbReference type="InterPro" id="IPR014756">
    <property type="entry name" value="Ig_E-set"/>
</dbReference>
<feature type="compositionally biased region" description="Low complexity" evidence="2">
    <location>
        <begin position="431"/>
        <end position="443"/>
    </location>
</feature>
<proteinExistence type="predicted"/>
<protein>
    <submittedName>
        <fullName evidence="3">Uncharacterized protein</fullName>
    </submittedName>
</protein>
<organism evidence="3 4">
    <name type="scientific">Polysphondylium violaceum</name>
    <dbReference type="NCBI Taxonomy" id="133409"/>
    <lineage>
        <taxon>Eukaryota</taxon>
        <taxon>Amoebozoa</taxon>
        <taxon>Evosea</taxon>
        <taxon>Eumycetozoa</taxon>
        <taxon>Dictyostelia</taxon>
        <taxon>Dictyosteliales</taxon>
        <taxon>Dictyosteliaceae</taxon>
        <taxon>Polysphondylium</taxon>
    </lineage>
</organism>
<dbReference type="Gene3D" id="2.60.40.10">
    <property type="entry name" value="Immunoglobulins"/>
    <property type="match status" value="1"/>
</dbReference>
<feature type="compositionally biased region" description="Polar residues" evidence="2">
    <location>
        <begin position="893"/>
        <end position="905"/>
    </location>
</feature>
<gene>
    <name evidence="3" type="ORF">CYY_005775</name>
</gene>
<feature type="compositionally biased region" description="Polar residues" evidence="2">
    <location>
        <begin position="839"/>
        <end position="864"/>
    </location>
</feature>
<feature type="compositionally biased region" description="Low complexity" evidence="2">
    <location>
        <begin position="408"/>
        <end position="419"/>
    </location>
</feature>
<feature type="compositionally biased region" description="Polar residues" evidence="2">
    <location>
        <begin position="444"/>
        <end position="468"/>
    </location>
</feature>
<dbReference type="PANTHER" id="PTHR35711">
    <property type="entry name" value="EXPRESSED PROTEIN"/>
    <property type="match status" value="1"/>
</dbReference>
<evidence type="ECO:0000256" key="1">
    <source>
        <dbReference type="PROSITE-ProRule" id="PRU00087"/>
    </source>
</evidence>